<organism evidence="2 3">
    <name type="scientific">Marinobacter albus</name>
    <dbReference type="NCBI Taxonomy" id="3030833"/>
    <lineage>
        <taxon>Bacteria</taxon>
        <taxon>Pseudomonadati</taxon>
        <taxon>Pseudomonadota</taxon>
        <taxon>Gammaproteobacteria</taxon>
        <taxon>Pseudomonadales</taxon>
        <taxon>Marinobacteraceae</taxon>
        <taxon>Marinobacter</taxon>
    </lineage>
</organism>
<protein>
    <submittedName>
        <fullName evidence="2">TniB family NTP-binding protein</fullName>
    </submittedName>
</protein>
<dbReference type="SUPFAM" id="SSF52540">
    <property type="entry name" value="P-loop containing nucleoside triphosphate hydrolases"/>
    <property type="match status" value="1"/>
</dbReference>
<evidence type="ECO:0000259" key="1">
    <source>
        <dbReference type="SMART" id="SM00382"/>
    </source>
</evidence>
<dbReference type="SMART" id="SM00382">
    <property type="entry name" value="AAA"/>
    <property type="match status" value="1"/>
</dbReference>
<dbReference type="InterPro" id="IPR008868">
    <property type="entry name" value="TniB"/>
</dbReference>
<dbReference type="EMBL" id="JASSQD010000001">
    <property type="protein sequence ID" value="MDK9556078.1"/>
    <property type="molecule type" value="Genomic_DNA"/>
</dbReference>
<dbReference type="InterPro" id="IPR027417">
    <property type="entry name" value="P-loop_NTPase"/>
</dbReference>
<gene>
    <name evidence="2" type="ORF">QQF73_00475</name>
</gene>
<comment type="caution">
    <text evidence="2">The sequence shown here is derived from an EMBL/GenBank/DDBJ whole genome shotgun (WGS) entry which is preliminary data.</text>
</comment>
<feature type="domain" description="AAA+ ATPase" evidence="1">
    <location>
        <begin position="46"/>
        <end position="206"/>
    </location>
</feature>
<proteinExistence type="predicted"/>
<accession>A0ABT7H6U3</accession>
<keyword evidence="3" id="KW-1185">Reference proteome</keyword>
<dbReference type="InterPro" id="IPR052026">
    <property type="entry name" value="ExeA_AAA_ATPase_DNA-bind"/>
</dbReference>
<dbReference type="InterPro" id="IPR003593">
    <property type="entry name" value="AAA+_ATPase"/>
</dbReference>
<evidence type="ECO:0000313" key="2">
    <source>
        <dbReference type="EMBL" id="MDK9556078.1"/>
    </source>
</evidence>
<dbReference type="PANTHER" id="PTHR35894">
    <property type="entry name" value="GENERAL SECRETION PATHWAY PROTEIN A-RELATED"/>
    <property type="match status" value="1"/>
</dbReference>
<name>A0ABT7H6U3_9GAMM</name>
<dbReference type="Pfam" id="PF05621">
    <property type="entry name" value="TniB"/>
    <property type="match status" value="1"/>
</dbReference>
<dbReference type="RefSeq" id="WP_285366831.1">
    <property type="nucleotide sequence ID" value="NZ_JASSQD010000001.1"/>
</dbReference>
<dbReference type="Proteomes" id="UP001223547">
    <property type="component" value="Unassembled WGS sequence"/>
</dbReference>
<reference evidence="2 3" key="1">
    <citation type="submission" date="2023-05" db="EMBL/GenBank/DDBJ databases">
        <title>Marinobacter albus sp. nov., a marine bacterium isolated from sand in a coastal intertidal zone of huludao.</title>
        <authorList>
            <person name="Deng T."/>
        </authorList>
    </citation>
    <scope>NUCLEOTIDE SEQUENCE [LARGE SCALE GENOMIC DNA]</scope>
    <source>
        <strain evidence="2 3">M216</strain>
    </source>
</reference>
<sequence>MIDGDNRNWRGLKPATVAFADWRTRHDRFEQAVADIQRTHAMSGVEGIGMLLMGIPGLGKSSILASYIKRHLKERNDLESPGRSIEPIILVSVPAEPTLKTLIQEILLASSYEGSIKGTVGELKQKLNELIRERGVELLIFDEFQHFLREQAKSNTRGVVNHIKLMMDKHKLAVVMAGTPAGYRSIAHYDELYQRFAQRQTRLTPFQIDSEENLQAFGSYLRACTGFLNQQGVKLIPLANKEMMVRVYVATKGIPRLIAGLIKMALESAEQGEMITQNDLADGFTKTSMNPDLKNFNPFRANYERVLEHAAKAQKKAARENSKNWNIH</sequence>
<dbReference type="Gene3D" id="3.40.50.300">
    <property type="entry name" value="P-loop containing nucleotide triphosphate hydrolases"/>
    <property type="match status" value="1"/>
</dbReference>
<dbReference type="PANTHER" id="PTHR35894:SF5">
    <property type="entry name" value="MU-LIKE PROPHAGE FLUMU DNA TRANSPOSITION PROTEIN B"/>
    <property type="match status" value="1"/>
</dbReference>
<evidence type="ECO:0000313" key="3">
    <source>
        <dbReference type="Proteomes" id="UP001223547"/>
    </source>
</evidence>